<dbReference type="PANTHER" id="PTHR10555:SF170">
    <property type="entry name" value="FI18122P1"/>
    <property type="match status" value="1"/>
</dbReference>
<dbReference type="Proteomes" id="UP001162031">
    <property type="component" value="Unassembled WGS sequence"/>
</dbReference>
<dbReference type="InterPro" id="IPR027267">
    <property type="entry name" value="AH/BAR_dom_sf"/>
</dbReference>
<comment type="caution">
    <text evidence="3">The sequence shown here is derived from an EMBL/GenBank/DDBJ whole genome shotgun (WGS) entry which is preliminary data.</text>
</comment>
<dbReference type="InterPro" id="IPR036871">
    <property type="entry name" value="PX_dom_sf"/>
</dbReference>
<gene>
    <name evidence="3" type="ORF">HBR001_LOCUS439</name>
</gene>
<feature type="compositionally biased region" description="Low complexity" evidence="1">
    <location>
        <begin position="199"/>
        <end position="215"/>
    </location>
</feature>
<dbReference type="Pfam" id="PF00787">
    <property type="entry name" value="PX"/>
    <property type="match status" value="1"/>
</dbReference>
<evidence type="ECO:0000313" key="4">
    <source>
        <dbReference type="Proteomes" id="UP001162031"/>
    </source>
</evidence>
<dbReference type="EMBL" id="CANTFL010000057">
    <property type="protein sequence ID" value="CAI5710285.1"/>
    <property type="molecule type" value="Genomic_DNA"/>
</dbReference>
<sequence length="483" mass="52080">MNTSSPPPARTSPNSPIGRDVVTVGTAGKVGDGVNAFFVYKVTSSADVVVERRYSDFLWLHQQLATHCAGYVIPPLPAKVVGLLQGPEFLEHRRAGLEGFVQKVVAHDALSHATCVRSFLTCSSVELSALKNASSAPAGAASTLSSVVQRTQSLQHWWDKTCQRFVETDPLGLFRAPVDGDGNDRPSTPPHQSIADNGSSSSSSSPAATATSSSSGKDDREFAIARTYVTKLRAQMQSLKRKVRAASQQNQLAAGAHCDLIECLHLVADADAEHAELPTAYYSALIAVLDTRARQMDAELRAFAVTVDDMARWVKAVQNALDVREDRRFVYQAQLAAHRKAVAGDGVDSPSATRLSEALVAAKDEFERVHARVMHEVARFRGQKAIELQKLFLEFAHVQLRNSREFEAVVAQSAVELAHPLPEKLLLAAQTPAAYQSRNSFGLDKDDVAQSTASTQSLSGSSSAATTAAAKPLVERSHVYVQI</sequence>
<evidence type="ECO:0000259" key="2">
    <source>
        <dbReference type="PROSITE" id="PS50195"/>
    </source>
</evidence>
<dbReference type="PANTHER" id="PTHR10555">
    <property type="entry name" value="SORTING NEXIN"/>
    <property type="match status" value="1"/>
</dbReference>
<reference evidence="3" key="1">
    <citation type="submission" date="2022-12" db="EMBL/GenBank/DDBJ databases">
        <authorList>
            <person name="Webb A."/>
        </authorList>
    </citation>
    <scope>NUCLEOTIDE SEQUENCE</scope>
    <source>
        <strain evidence="3">Hp1</strain>
    </source>
</reference>
<dbReference type="SUPFAM" id="SSF103657">
    <property type="entry name" value="BAR/IMD domain-like"/>
    <property type="match status" value="1"/>
</dbReference>
<dbReference type="AlphaFoldDB" id="A0AAV0SXC3"/>
<keyword evidence="4" id="KW-1185">Reference proteome</keyword>
<evidence type="ECO:0000256" key="1">
    <source>
        <dbReference type="SAM" id="MobiDB-lite"/>
    </source>
</evidence>
<dbReference type="Gene3D" id="3.30.1520.10">
    <property type="entry name" value="Phox-like domain"/>
    <property type="match status" value="1"/>
</dbReference>
<dbReference type="SUPFAM" id="SSF64268">
    <property type="entry name" value="PX domain"/>
    <property type="match status" value="1"/>
</dbReference>
<dbReference type="InterPro" id="IPR001683">
    <property type="entry name" value="PX_dom"/>
</dbReference>
<dbReference type="GO" id="GO:0035091">
    <property type="term" value="F:phosphatidylinositol binding"/>
    <property type="evidence" value="ECO:0007669"/>
    <property type="project" value="InterPro"/>
</dbReference>
<feature type="region of interest" description="Disordered" evidence="1">
    <location>
        <begin position="175"/>
        <end position="218"/>
    </location>
</feature>
<dbReference type="PROSITE" id="PS50195">
    <property type="entry name" value="PX"/>
    <property type="match status" value="1"/>
</dbReference>
<organism evidence="3 4">
    <name type="scientific">Hyaloperonospora brassicae</name>
    <name type="common">Brassica downy mildew</name>
    <name type="synonym">Peronospora brassicae</name>
    <dbReference type="NCBI Taxonomy" id="162125"/>
    <lineage>
        <taxon>Eukaryota</taxon>
        <taxon>Sar</taxon>
        <taxon>Stramenopiles</taxon>
        <taxon>Oomycota</taxon>
        <taxon>Peronosporomycetes</taxon>
        <taxon>Peronosporales</taxon>
        <taxon>Peronosporaceae</taxon>
        <taxon>Hyaloperonospora</taxon>
    </lineage>
</organism>
<proteinExistence type="predicted"/>
<protein>
    <recommendedName>
        <fullName evidence="2">PX domain-containing protein</fullName>
    </recommendedName>
</protein>
<name>A0AAV0SXC3_HYABA</name>
<accession>A0AAV0SXC3</accession>
<dbReference type="SMART" id="SM00312">
    <property type="entry name" value="PX"/>
    <property type="match status" value="1"/>
</dbReference>
<evidence type="ECO:0000313" key="3">
    <source>
        <dbReference type="EMBL" id="CAI5710285.1"/>
    </source>
</evidence>
<dbReference type="GO" id="GO:0005768">
    <property type="term" value="C:endosome"/>
    <property type="evidence" value="ECO:0007669"/>
    <property type="project" value="TreeGrafter"/>
</dbReference>
<feature type="domain" description="PX" evidence="2">
    <location>
        <begin position="1"/>
        <end position="127"/>
    </location>
</feature>
<dbReference type="Gene3D" id="1.20.1270.60">
    <property type="entry name" value="Arfaptin homology (AH) domain/BAR domain"/>
    <property type="match status" value="1"/>
</dbReference>